<proteinExistence type="predicted"/>
<evidence type="ECO:0000313" key="2">
    <source>
        <dbReference type="EMBL" id="WRT63149.1"/>
    </source>
</evidence>
<sequence length="150" mass="16559">MLATTRLPRLLGALLLVCALIQVAESKRIRATPRNVAVRVPDYLDKWDFTTEFNSLCAGIFPDDVDSNSPILTETMAEVASTSKIRLQGRSSSSSGSSENLFTVSCLYRYSDGEDHQLGSYIAEQAGGVMVDLDEENAHLRRKKSSTTRR</sequence>
<protein>
    <submittedName>
        <fullName evidence="2">Uncharacterized protein</fullName>
    </submittedName>
</protein>
<evidence type="ECO:0000256" key="1">
    <source>
        <dbReference type="SAM" id="SignalP"/>
    </source>
</evidence>
<dbReference type="EMBL" id="CP141881">
    <property type="protein sequence ID" value="WRT63149.1"/>
    <property type="molecule type" value="Genomic_DNA"/>
</dbReference>
<keyword evidence="1" id="KW-0732">Signal</keyword>
<organism evidence="2 3">
    <name type="scientific">Kwoniella shivajii</name>
    <dbReference type="NCBI Taxonomy" id="564305"/>
    <lineage>
        <taxon>Eukaryota</taxon>
        <taxon>Fungi</taxon>
        <taxon>Dikarya</taxon>
        <taxon>Basidiomycota</taxon>
        <taxon>Agaricomycotina</taxon>
        <taxon>Tremellomycetes</taxon>
        <taxon>Tremellales</taxon>
        <taxon>Cryptococcaceae</taxon>
        <taxon>Kwoniella</taxon>
    </lineage>
</organism>
<feature type="signal peptide" evidence="1">
    <location>
        <begin position="1"/>
        <end position="26"/>
    </location>
</feature>
<keyword evidence="3" id="KW-1185">Reference proteome</keyword>
<dbReference type="GeneID" id="87952183"/>
<reference evidence="2 3" key="1">
    <citation type="submission" date="2024-01" db="EMBL/GenBank/DDBJ databases">
        <title>Comparative genomics of Cryptococcus and Kwoniella reveals pathogenesis evolution and contrasting modes of karyotype evolution via chromosome fusion or intercentromeric recombination.</title>
        <authorList>
            <person name="Coelho M.A."/>
            <person name="David-Palma M."/>
            <person name="Shea T."/>
            <person name="Bowers K."/>
            <person name="McGinley-Smith S."/>
            <person name="Mohammad A.W."/>
            <person name="Gnirke A."/>
            <person name="Yurkov A.M."/>
            <person name="Nowrousian M."/>
            <person name="Sun S."/>
            <person name="Cuomo C.A."/>
            <person name="Heitman J."/>
        </authorList>
    </citation>
    <scope>NUCLEOTIDE SEQUENCE [LARGE SCALE GENOMIC DNA]</scope>
    <source>
        <strain evidence="2">CBS 11374</strain>
    </source>
</reference>
<dbReference type="Proteomes" id="UP001329825">
    <property type="component" value="Chromosome 1"/>
</dbReference>
<name>A0ABZ1CP41_9TREE</name>
<evidence type="ECO:0000313" key="3">
    <source>
        <dbReference type="Proteomes" id="UP001329825"/>
    </source>
</evidence>
<gene>
    <name evidence="2" type="ORF">IL334_000052</name>
</gene>
<accession>A0ABZ1CP41</accession>
<dbReference type="RefSeq" id="XP_062787889.1">
    <property type="nucleotide sequence ID" value="XM_062931838.1"/>
</dbReference>
<feature type="chain" id="PRO_5046606188" evidence="1">
    <location>
        <begin position="27"/>
        <end position="150"/>
    </location>
</feature>